<protein>
    <submittedName>
        <fullName evidence="4">Transposase</fullName>
    </submittedName>
</protein>
<dbReference type="OrthoDB" id="7244131at2"/>
<dbReference type="AlphaFoldDB" id="A0A0J6SMY4"/>
<proteinExistence type="predicted"/>
<dbReference type="NCBIfam" id="NF033517">
    <property type="entry name" value="transpos_IS66"/>
    <property type="match status" value="1"/>
</dbReference>
<organism evidence="4 5">
    <name type="scientific">Methylobacterium aquaticum</name>
    <dbReference type="NCBI Taxonomy" id="270351"/>
    <lineage>
        <taxon>Bacteria</taxon>
        <taxon>Pseudomonadati</taxon>
        <taxon>Pseudomonadota</taxon>
        <taxon>Alphaproteobacteria</taxon>
        <taxon>Hyphomicrobiales</taxon>
        <taxon>Methylobacteriaceae</taxon>
        <taxon>Methylobacterium</taxon>
    </lineage>
</organism>
<evidence type="ECO:0000256" key="1">
    <source>
        <dbReference type="SAM" id="MobiDB-lite"/>
    </source>
</evidence>
<dbReference type="PATRIC" id="fig|270351.6.peg.6723"/>
<feature type="domain" description="Transposase IS66 central" evidence="2">
    <location>
        <begin position="137"/>
        <end position="397"/>
    </location>
</feature>
<feature type="domain" description="Transposase IS66 zinc-finger binding" evidence="3">
    <location>
        <begin position="74"/>
        <end position="121"/>
    </location>
</feature>
<dbReference type="PANTHER" id="PTHR33678">
    <property type="entry name" value="BLL1576 PROTEIN"/>
    <property type="match status" value="1"/>
</dbReference>
<dbReference type="EMBL" id="LABX01000067">
    <property type="protein sequence ID" value="KMO36565.1"/>
    <property type="molecule type" value="Genomic_DNA"/>
</dbReference>
<reference evidence="4 5" key="1">
    <citation type="submission" date="2015-03" db="EMBL/GenBank/DDBJ databases">
        <title>Genome sequencing of Methylobacterium aquaticum DSM16371 type strain.</title>
        <authorList>
            <person name="Chaudhry V."/>
            <person name="Patil P.B."/>
        </authorList>
    </citation>
    <scope>NUCLEOTIDE SEQUENCE [LARGE SCALE GENOMIC DNA]</scope>
    <source>
        <strain evidence="4 5">DSM 16371</strain>
    </source>
</reference>
<evidence type="ECO:0000313" key="5">
    <source>
        <dbReference type="Proteomes" id="UP000035929"/>
    </source>
</evidence>
<dbReference type="InterPro" id="IPR024474">
    <property type="entry name" value="Znf_dom_IS66"/>
</dbReference>
<dbReference type="InterPro" id="IPR004291">
    <property type="entry name" value="Transposase_IS66_central"/>
</dbReference>
<sequence length="427" mass="46932">MSRSDLERLSKEELIELVLRLHRPAKTSRTSSKPPASDRKERREKSRPGGAKPGHEGHKRELTSDPDQVMEHRPSACSSCGEPLPADCPAEVVSVHERIDLPPVRPVVEQHRRLCVTCPACRTRVAAPRPAGADATPFGPRLHAVATYLKTFQALSYERLQAALSDLFGLRLSQGGLMNVLRRAQGCFAEGRDAALARLRQAPIVASDETGVRIEGTNSWHWVFRCDDAVVHHAAPSRSAAVVGEVMAGHRPAVWLSDRYSAQQGHGERQQTCLAHLARDVAYAVEAGNDLFALRLQWWLDKAFGLARRLTALAASTLARKRRELERDLDAILKAPATGDLAQALQTRMQRARDQLLTYVAFPGKVDVTNNACERALRPAVVQRKVTNGYRAMWAAKGEADVRTVVATAALRTKATPFATLLATITD</sequence>
<gene>
    <name evidence="4" type="ORF">VP06_09650</name>
</gene>
<dbReference type="InterPro" id="IPR052344">
    <property type="entry name" value="Transposase-related"/>
</dbReference>
<accession>A0A0J6SMY4</accession>
<dbReference type="Pfam" id="PF13005">
    <property type="entry name" value="zf-IS66"/>
    <property type="match status" value="1"/>
</dbReference>
<feature type="region of interest" description="Disordered" evidence="1">
    <location>
        <begin position="19"/>
        <end position="80"/>
    </location>
</feature>
<comment type="caution">
    <text evidence="4">The sequence shown here is derived from an EMBL/GenBank/DDBJ whole genome shotgun (WGS) entry which is preliminary data.</text>
</comment>
<evidence type="ECO:0000259" key="2">
    <source>
        <dbReference type="Pfam" id="PF03050"/>
    </source>
</evidence>
<evidence type="ECO:0000313" key="4">
    <source>
        <dbReference type="EMBL" id="KMO36565.1"/>
    </source>
</evidence>
<dbReference type="Pfam" id="PF03050">
    <property type="entry name" value="DDE_Tnp_IS66"/>
    <property type="match status" value="1"/>
</dbReference>
<feature type="compositionally biased region" description="Basic and acidic residues" evidence="1">
    <location>
        <begin position="36"/>
        <end position="74"/>
    </location>
</feature>
<dbReference type="Proteomes" id="UP000035929">
    <property type="component" value="Unassembled WGS sequence"/>
</dbReference>
<evidence type="ECO:0000259" key="3">
    <source>
        <dbReference type="Pfam" id="PF13005"/>
    </source>
</evidence>
<dbReference type="RefSeq" id="WP_048463553.1">
    <property type="nucleotide sequence ID" value="NZ_LABX01000067.1"/>
</dbReference>
<name>A0A0J6SMY4_9HYPH</name>
<dbReference type="PANTHER" id="PTHR33678:SF2">
    <property type="match status" value="1"/>
</dbReference>